<accession>A0ABP7H8U7</accession>
<evidence type="ECO:0000313" key="3">
    <source>
        <dbReference type="Proteomes" id="UP001501009"/>
    </source>
</evidence>
<reference evidence="3" key="1">
    <citation type="journal article" date="2019" name="Int. J. Syst. Evol. Microbiol.">
        <title>The Global Catalogue of Microorganisms (GCM) 10K type strain sequencing project: providing services to taxonomists for standard genome sequencing and annotation.</title>
        <authorList>
            <consortium name="The Broad Institute Genomics Platform"/>
            <consortium name="The Broad Institute Genome Sequencing Center for Infectious Disease"/>
            <person name="Wu L."/>
            <person name="Ma J."/>
        </authorList>
    </citation>
    <scope>NUCLEOTIDE SEQUENCE [LARGE SCALE GENOMIC DNA]</scope>
    <source>
        <strain evidence="3">JCM 17138</strain>
    </source>
</reference>
<keyword evidence="3" id="KW-1185">Reference proteome</keyword>
<evidence type="ECO:0000256" key="1">
    <source>
        <dbReference type="SAM" id="MobiDB-lite"/>
    </source>
</evidence>
<dbReference type="Proteomes" id="UP001501009">
    <property type="component" value="Unassembled WGS sequence"/>
</dbReference>
<dbReference type="EMBL" id="BAABDE010000007">
    <property type="protein sequence ID" value="GAA3783615.1"/>
    <property type="molecule type" value="Genomic_DNA"/>
</dbReference>
<organism evidence="2 3">
    <name type="scientific">Streptomyces coacervatus</name>
    <dbReference type="NCBI Taxonomy" id="647381"/>
    <lineage>
        <taxon>Bacteria</taxon>
        <taxon>Bacillati</taxon>
        <taxon>Actinomycetota</taxon>
        <taxon>Actinomycetes</taxon>
        <taxon>Kitasatosporales</taxon>
        <taxon>Streptomycetaceae</taxon>
        <taxon>Streptomyces</taxon>
    </lineage>
</organism>
<protein>
    <submittedName>
        <fullName evidence="2">Uncharacterized protein</fullName>
    </submittedName>
</protein>
<comment type="caution">
    <text evidence="2">The sequence shown here is derived from an EMBL/GenBank/DDBJ whole genome shotgun (WGS) entry which is preliminary data.</text>
</comment>
<evidence type="ECO:0000313" key="2">
    <source>
        <dbReference type="EMBL" id="GAA3783615.1"/>
    </source>
</evidence>
<feature type="region of interest" description="Disordered" evidence="1">
    <location>
        <begin position="70"/>
        <end position="90"/>
    </location>
</feature>
<gene>
    <name evidence="2" type="ORF">GCM10022403_017830</name>
</gene>
<name>A0ABP7H8U7_9ACTN</name>
<sequence length="90" mass="9545">MARDYETSPARSETMDRCAVIGIMLRRLSPAKDQLSAQAPDAHAELCGMTGLPAAGGPLLFLITKEHGLQREQVRPTEPVSRPGSSGGSV</sequence>
<proteinExistence type="predicted"/>